<dbReference type="PANTHER" id="PTHR34512:SF30">
    <property type="entry name" value="OUTER MEMBRANE PROTEIN ASSEMBLY FACTOR BAMB"/>
    <property type="match status" value="1"/>
</dbReference>
<feature type="compositionally biased region" description="Low complexity" evidence="1">
    <location>
        <begin position="203"/>
        <end position="217"/>
    </location>
</feature>
<dbReference type="InterPro" id="IPR011047">
    <property type="entry name" value="Quinoprotein_ADH-like_sf"/>
</dbReference>
<dbReference type="Pfam" id="PF13360">
    <property type="entry name" value="PQQ_2"/>
    <property type="match status" value="2"/>
</dbReference>
<protein>
    <recommendedName>
        <fullName evidence="4">Pyrrolo-quinoline quinone repeat domain-containing protein</fullName>
    </recommendedName>
</protein>
<dbReference type="InterPro" id="IPR015943">
    <property type="entry name" value="WD40/YVTN_repeat-like_dom_sf"/>
</dbReference>
<evidence type="ECO:0000313" key="5">
    <source>
        <dbReference type="EMBL" id="QJW94329.1"/>
    </source>
</evidence>
<accession>A0A6M5YJS5</accession>
<feature type="transmembrane region" description="Helical" evidence="2">
    <location>
        <begin position="388"/>
        <end position="407"/>
    </location>
</feature>
<feature type="transmembrane region" description="Helical" evidence="2">
    <location>
        <begin position="280"/>
        <end position="298"/>
    </location>
</feature>
<dbReference type="InterPro" id="IPR002372">
    <property type="entry name" value="PQQ_rpt_dom"/>
</dbReference>
<dbReference type="Proteomes" id="UP000503447">
    <property type="component" value="Chromosome"/>
</dbReference>
<name>A0A6M5YJS5_9BACT</name>
<keyword evidence="2" id="KW-0472">Membrane</keyword>
<proteinExistence type="predicted"/>
<dbReference type="Gene3D" id="2.130.10.10">
    <property type="entry name" value="YVTN repeat-like/Quinoprotein amine dehydrogenase"/>
    <property type="match status" value="2"/>
</dbReference>
<keyword evidence="6" id="KW-1185">Reference proteome</keyword>
<keyword evidence="2" id="KW-0812">Transmembrane</keyword>
<dbReference type="AlphaFoldDB" id="A0A6M5YJS5"/>
<organism evidence="5 6">
    <name type="scientific">Frigoriglobus tundricola</name>
    <dbReference type="NCBI Taxonomy" id="2774151"/>
    <lineage>
        <taxon>Bacteria</taxon>
        <taxon>Pseudomonadati</taxon>
        <taxon>Planctomycetota</taxon>
        <taxon>Planctomycetia</taxon>
        <taxon>Gemmatales</taxon>
        <taxon>Gemmataceae</taxon>
        <taxon>Frigoriglobus</taxon>
    </lineage>
</organism>
<reference evidence="6" key="1">
    <citation type="submission" date="2020-05" db="EMBL/GenBank/DDBJ databases">
        <title>Frigoriglobus tundricola gen. nov., sp. nov., a psychrotolerant cellulolytic planctomycete of the family Gemmataceae with two divergent copies of 16S rRNA gene.</title>
        <authorList>
            <person name="Kulichevskaya I.S."/>
            <person name="Ivanova A.A."/>
            <person name="Naumoff D.G."/>
            <person name="Beletsky A.V."/>
            <person name="Rijpstra W.I.C."/>
            <person name="Sinninghe Damste J.S."/>
            <person name="Mardanov A.V."/>
            <person name="Ravin N.V."/>
            <person name="Dedysh S.N."/>
        </authorList>
    </citation>
    <scope>NUCLEOTIDE SEQUENCE [LARGE SCALE GENOMIC DNA]</scope>
    <source>
        <strain evidence="6">PL17</strain>
    </source>
</reference>
<evidence type="ECO:0000256" key="3">
    <source>
        <dbReference type="SAM" id="SignalP"/>
    </source>
</evidence>
<dbReference type="InterPro" id="IPR018391">
    <property type="entry name" value="PQQ_b-propeller_rpt"/>
</dbReference>
<dbReference type="SUPFAM" id="SSF50998">
    <property type="entry name" value="Quinoprotein alcohol dehydrogenase-like"/>
    <property type="match status" value="1"/>
</dbReference>
<keyword evidence="3" id="KW-0732">Signal</keyword>
<evidence type="ECO:0000256" key="2">
    <source>
        <dbReference type="SAM" id="Phobius"/>
    </source>
</evidence>
<dbReference type="SMART" id="SM00564">
    <property type="entry name" value="PQQ"/>
    <property type="match status" value="5"/>
</dbReference>
<feature type="domain" description="Pyrrolo-quinoline quinone repeat" evidence="4">
    <location>
        <begin position="717"/>
        <end position="817"/>
    </location>
</feature>
<feature type="transmembrane region" description="Helical" evidence="2">
    <location>
        <begin position="243"/>
        <end position="268"/>
    </location>
</feature>
<dbReference type="RefSeq" id="WP_171470352.1">
    <property type="nucleotide sequence ID" value="NZ_CP053452.2"/>
</dbReference>
<feature type="compositionally biased region" description="Basic and acidic residues" evidence="1">
    <location>
        <begin position="173"/>
        <end position="200"/>
    </location>
</feature>
<sequence length="876" mass="92971">MTHLAPFRTASLSVLALVLAATTVQAVITKLTPLAEVLESDQYIFVAKVEKLDPDNKDRPTAVFKLDRKLKGEPPFERLPVNMTGDDEGKKAGDTKTICDRLGASRQLVFFVRKQGKLYNAKAFTEGTWFSLYGTLDEDGKTVRWAFLHGEPLLRRTFKGTSAEMIKMVEDALAKKAKPPEPDEKEKGGYGPAEEKKCDEDAPAPASSTTPASGGRQPPEETKEQERTQTRGADAPRSPGGPALFAVIPSFVLVGPLAIVAALFPGVFARMAVGMKRWRAFLVVASINSTLALVYWAVFVRYFPRYLPSGRWLAPDTVSLYLVVVAAVGLLWSGRRYRRLAAEDPAVTGTPGRVELTALLGLTAFIAACTALTAVVAERWSATVEMPFRELTFIGIALVAATVYAAYRAATKGADVLATGTEPPLRLSLSGESVGLGVLVLCGLSAVLPTGVRVGLGDTTAGDAEANFGPRLVGNPVALEAFDIEGGTRTTETGRVWSGLTLDGDRLYFGMDTMGGGAGSGRILGVNRHSGKIEWAFDAPGMQKVFCTPTVAGGRVYCGEGEHLDKGCRLFCANVSDGTPAWKEPFKTASHTEGAPAVANGKVYFPAGDDGLYCCDANTGAKLWQFAGGKEKGIHIDAAPAVASGLVYVGSGLYSYVAAALDANTGAEKWRTDLKLRVFGAPTVRGGQVYYAIGTGNMGADTWHYDEEGAEEKDAAGAVVCLDAATGKEEWRAPLPKSVHTGVAADAFSVYVGCRDGFVYALDRKTGKLRWKVGIGGAVLSCPAVATSGGFPIAVYAVSQEGLMVCLNPQTGTVNWQKMLPGFVWDGKPDGGVMCSPVVVTTPTTTGSTRTIYIGAMTVTPRKTVAVFKFEDVIGE</sequence>
<evidence type="ECO:0000259" key="4">
    <source>
        <dbReference type="Pfam" id="PF13360"/>
    </source>
</evidence>
<gene>
    <name evidence="5" type="ORF">FTUN_1849</name>
</gene>
<feature type="region of interest" description="Disordered" evidence="1">
    <location>
        <begin position="173"/>
        <end position="238"/>
    </location>
</feature>
<feature type="signal peptide" evidence="3">
    <location>
        <begin position="1"/>
        <end position="26"/>
    </location>
</feature>
<feature type="compositionally biased region" description="Basic and acidic residues" evidence="1">
    <location>
        <begin position="218"/>
        <end position="229"/>
    </location>
</feature>
<feature type="chain" id="PRO_5027053836" description="Pyrrolo-quinoline quinone repeat domain-containing protein" evidence="3">
    <location>
        <begin position="27"/>
        <end position="876"/>
    </location>
</feature>
<dbReference type="PANTHER" id="PTHR34512">
    <property type="entry name" value="CELL SURFACE PROTEIN"/>
    <property type="match status" value="1"/>
</dbReference>
<evidence type="ECO:0000256" key="1">
    <source>
        <dbReference type="SAM" id="MobiDB-lite"/>
    </source>
</evidence>
<feature type="transmembrane region" description="Helical" evidence="2">
    <location>
        <begin position="318"/>
        <end position="335"/>
    </location>
</feature>
<keyword evidence="2" id="KW-1133">Transmembrane helix</keyword>
<evidence type="ECO:0000313" key="6">
    <source>
        <dbReference type="Proteomes" id="UP000503447"/>
    </source>
</evidence>
<feature type="transmembrane region" description="Helical" evidence="2">
    <location>
        <begin position="356"/>
        <end position="376"/>
    </location>
</feature>
<dbReference type="KEGG" id="ftj:FTUN_1849"/>
<dbReference type="EMBL" id="CP053452">
    <property type="protein sequence ID" value="QJW94329.1"/>
    <property type="molecule type" value="Genomic_DNA"/>
</dbReference>
<feature type="domain" description="Pyrrolo-quinoline quinone repeat" evidence="4">
    <location>
        <begin position="520"/>
        <end position="651"/>
    </location>
</feature>